<evidence type="ECO:0000313" key="2">
    <source>
        <dbReference type="Proteomes" id="UP000836841"/>
    </source>
</evidence>
<dbReference type="AlphaFoldDB" id="A0AAU9R8T2"/>
<accession>A0AAU9R8T2</accession>
<dbReference type="Proteomes" id="UP000836841">
    <property type="component" value="Chromosome 1"/>
</dbReference>
<dbReference type="EMBL" id="OU466857">
    <property type="protein sequence ID" value="CAH2036296.1"/>
    <property type="molecule type" value="Genomic_DNA"/>
</dbReference>
<keyword evidence="2" id="KW-1185">Reference proteome</keyword>
<protein>
    <submittedName>
        <fullName evidence="1">Uncharacterized protein</fullName>
    </submittedName>
</protein>
<reference evidence="1 2" key="1">
    <citation type="submission" date="2022-03" db="EMBL/GenBank/DDBJ databases">
        <authorList>
            <person name="Nunn A."/>
            <person name="Chopra R."/>
            <person name="Nunn A."/>
            <person name="Contreras Garrido A."/>
        </authorList>
    </citation>
    <scope>NUCLEOTIDE SEQUENCE [LARGE SCALE GENOMIC DNA]</scope>
</reference>
<sequence>METDITLEQSPATEINAGRIISRDSVKPDFQGKVLEFQFKSLLNDPILVLFFSLAQLQTVEFSYMLLC</sequence>
<name>A0AAU9R8T2_THLAR</name>
<organism evidence="1 2">
    <name type="scientific">Thlaspi arvense</name>
    <name type="common">Field penny-cress</name>
    <dbReference type="NCBI Taxonomy" id="13288"/>
    <lineage>
        <taxon>Eukaryota</taxon>
        <taxon>Viridiplantae</taxon>
        <taxon>Streptophyta</taxon>
        <taxon>Embryophyta</taxon>
        <taxon>Tracheophyta</taxon>
        <taxon>Spermatophyta</taxon>
        <taxon>Magnoliopsida</taxon>
        <taxon>eudicotyledons</taxon>
        <taxon>Gunneridae</taxon>
        <taxon>Pentapetalae</taxon>
        <taxon>rosids</taxon>
        <taxon>malvids</taxon>
        <taxon>Brassicales</taxon>
        <taxon>Brassicaceae</taxon>
        <taxon>Thlaspideae</taxon>
        <taxon>Thlaspi</taxon>
    </lineage>
</organism>
<gene>
    <name evidence="1" type="ORF">TAV2_LOCUS1409</name>
</gene>
<proteinExistence type="predicted"/>
<evidence type="ECO:0000313" key="1">
    <source>
        <dbReference type="EMBL" id="CAH2036296.1"/>
    </source>
</evidence>